<accession>A0A2Z7AEY5</accession>
<sequence>MNARDVRDGRAREVSAARQLAARGAHRCATQPLEARCHATPCAVAGSRLARFVAHPCADLPGRCCFVDYALVACPARLLAETSRDACGALLRTMRAGRATLRAASCAVAAIFVVVAPVAAPESLRRCRDGWSEFF</sequence>
<protein>
    <submittedName>
        <fullName evidence="2">Uncharacterized protein</fullName>
    </submittedName>
</protein>
<keyword evidence="3" id="KW-1185">Reference proteome</keyword>
<proteinExistence type="predicted"/>
<name>A0A2Z7AEY5_9LAMI</name>
<organism evidence="2 3">
    <name type="scientific">Dorcoceras hygrometricum</name>
    <dbReference type="NCBI Taxonomy" id="472368"/>
    <lineage>
        <taxon>Eukaryota</taxon>
        <taxon>Viridiplantae</taxon>
        <taxon>Streptophyta</taxon>
        <taxon>Embryophyta</taxon>
        <taxon>Tracheophyta</taxon>
        <taxon>Spermatophyta</taxon>
        <taxon>Magnoliopsida</taxon>
        <taxon>eudicotyledons</taxon>
        <taxon>Gunneridae</taxon>
        <taxon>Pentapetalae</taxon>
        <taxon>asterids</taxon>
        <taxon>lamiids</taxon>
        <taxon>Lamiales</taxon>
        <taxon>Gesneriaceae</taxon>
        <taxon>Didymocarpoideae</taxon>
        <taxon>Trichosporeae</taxon>
        <taxon>Loxocarpinae</taxon>
        <taxon>Dorcoceras</taxon>
    </lineage>
</organism>
<dbReference type="Proteomes" id="UP000250235">
    <property type="component" value="Unassembled WGS sequence"/>
</dbReference>
<feature type="transmembrane region" description="Helical" evidence="1">
    <location>
        <begin position="99"/>
        <end position="120"/>
    </location>
</feature>
<keyword evidence="1" id="KW-0812">Transmembrane</keyword>
<keyword evidence="1" id="KW-1133">Transmembrane helix</keyword>
<evidence type="ECO:0000313" key="3">
    <source>
        <dbReference type="Proteomes" id="UP000250235"/>
    </source>
</evidence>
<dbReference type="AlphaFoldDB" id="A0A2Z7AEY5"/>
<reference evidence="2 3" key="1">
    <citation type="journal article" date="2015" name="Proc. Natl. Acad. Sci. U.S.A.">
        <title>The resurrection genome of Boea hygrometrica: A blueprint for survival of dehydration.</title>
        <authorList>
            <person name="Xiao L."/>
            <person name="Yang G."/>
            <person name="Zhang L."/>
            <person name="Yang X."/>
            <person name="Zhao S."/>
            <person name="Ji Z."/>
            <person name="Zhou Q."/>
            <person name="Hu M."/>
            <person name="Wang Y."/>
            <person name="Chen M."/>
            <person name="Xu Y."/>
            <person name="Jin H."/>
            <person name="Xiao X."/>
            <person name="Hu G."/>
            <person name="Bao F."/>
            <person name="Hu Y."/>
            <person name="Wan P."/>
            <person name="Li L."/>
            <person name="Deng X."/>
            <person name="Kuang T."/>
            <person name="Xiang C."/>
            <person name="Zhu J.K."/>
            <person name="Oliver M.J."/>
            <person name="He Y."/>
        </authorList>
    </citation>
    <scope>NUCLEOTIDE SEQUENCE [LARGE SCALE GENOMIC DNA]</scope>
    <source>
        <strain evidence="3">cv. XS01</strain>
    </source>
</reference>
<keyword evidence="1" id="KW-0472">Membrane</keyword>
<dbReference type="EMBL" id="KV016112">
    <property type="protein sequence ID" value="KZV20273.1"/>
    <property type="molecule type" value="Genomic_DNA"/>
</dbReference>
<gene>
    <name evidence="2" type="ORF">F511_44235</name>
</gene>
<evidence type="ECO:0000313" key="2">
    <source>
        <dbReference type="EMBL" id="KZV20273.1"/>
    </source>
</evidence>
<evidence type="ECO:0000256" key="1">
    <source>
        <dbReference type="SAM" id="Phobius"/>
    </source>
</evidence>